<evidence type="ECO:0000313" key="3">
    <source>
        <dbReference type="Proteomes" id="UP000807469"/>
    </source>
</evidence>
<gene>
    <name evidence="2" type="ORF">BDN70DRAFT_765300</name>
</gene>
<dbReference type="Proteomes" id="UP000807469">
    <property type="component" value="Unassembled WGS sequence"/>
</dbReference>
<dbReference type="AlphaFoldDB" id="A0A9P5YR11"/>
<dbReference type="GO" id="GO:0003677">
    <property type="term" value="F:DNA binding"/>
    <property type="evidence" value="ECO:0007669"/>
    <property type="project" value="UniProtKB-KW"/>
</dbReference>
<dbReference type="SUPFAM" id="SSF47823">
    <property type="entry name" value="lambda integrase-like, N-terminal domain"/>
    <property type="match status" value="1"/>
</dbReference>
<organism evidence="2 3">
    <name type="scientific">Pholiota conissans</name>
    <dbReference type="NCBI Taxonomy" id="109636"/>
    <lineage>
        <taxon>Eukaryota</taxon>
        <taxon>Fungi</taxon>
        <taxon>Dikarya</taxon>
        <taxon>Basidiomycota</taxon>
        <taxon>Agaricomycotina</taxon>
        <taxon>Agaricomycetes</taxon>
        <taxon>Agaricomycetidae</taxon>
        <taxon>Agaricales</taxon>
        <taxon>Agaricineae</taxon>
        <taxon>Strophariaceae</taxon>
        <taxon>Pholiota</taxon>
    </lineage>
</organism>
<dbReference type="Gene3D" id="1.10.150.130">
    <property type="match status" value="1"/>
</dbReference>
<reference evidence="2" key="1">
    <citation type="submission" date="2020-11" db="EMBL/GenBank/DDBJ databases">
        <authorList>
            <consortium name="DOE Joint Genome Institute"/>
            <person name="Ahrendt S."/>
            <person name="Riley R."/>
            <person name="Andreopoulos W."/>
            <person name="Labutti K."/>
            <person name="Pangilinan J."/>
            <person name="Ruiz-Duenas F.J."/>
            <person name="Barrasa J.M."/>
            <person name="Sanchez-Garcia M."/>
            <person name="Camarero S."/>
            <person name="Miyauchi S."/>
            <person name="Serrano A."/>
            <person name="Linde D."/>
            <person name="Babiker R."/>
            <person name="Drula E."/>
            <person name="Ayuso-Fernandez I."/>
            <person name="Pacheco R."/>
            <person name="Padilla G."/>
            <person name="Ferreira P."/>
            <person name="Barriuso J."/>
            <person name="Kellner H."/>
            <person name="Castanera R."/>
            <person name="Alfaro M."/>
            <person name="Ramirez L."/>
            <person name="Pisabarro A.G."/>
            <person name="Kuo A."/>
            <person name="Tritt A."/>
            <person name="Lipzen A."/>
            <person name="He G."/>
            <person name="Yan M."/>
            <person name="Ng V."/>
            <person name="Cullen D."/>
            <person name="Martin F."/>
            <person name="Rosso M.-N."/>
            <person name="Henrissat B."/>
            <person name="Hibbett D."/>
            <person name="Martinez A.T."/>
            <person name="Grigoriev I.V."/>
        </authorList>
    </citation>
    <scope>NUCLEOTIDE SEQUENCE</scope>
    <source>
        <strain evidence="2">CIRM-BRFM 674</strain>
    </source>
</reference>
<comment type="caution">
    <text evidence="2">The sequence shown here is derived from an EMBL/GenBank/DDBJ whole genome shotgun (WGS) entry which is preliminary data.</text>
</comment>
<dbReference type="EMBL" id="MU155434">
    <property type="protein sequence ID" value="KAF9473546.1"/>
    <property type="molecule type" value="Genomic_DNA"/>
</dbReference>
<protein>
    <submittedName>
        <fullName evidence="2">Uncharacterized protein</fullName>
    </submittedName>
</protein>
<evidence type="ECO:0000313" key="2">
    <source>
        <dbReference type="EMBL" id="KAF9473546.1"/>
    </source>
</evidence>
<name>A0A9P5YR11_9AGAR</name>
<sequence>SPLRPNCPADQRIFIWRGPNTPSSPVLNIPIITHLATLASQASLDDSGSYGSGLRKFHIFCDIFSIPDSDRLPASFPLLNSFAIWAVTDPDIHDPAMADGTPFETISIATVRKYLAAVRAWHLAQGWPPPLSEQDHVRMDWSLRGLAKIQGMKRKRPPRPPATIAMLQSLKSNLRLSDPFDACIWAMSCCAFFGLMRFGEVSV</sequence>
<keyword evidence="1" id="KW-0238">DNA-binding</keyword>
<feature type="non-terminal residue" evidence="2">
    <location>
        <position position="1"/>
    </location>
</feature>
<proteinExistence type="predicted"/>
<dbReference type="InterPro" id="IPR010998">
    <property type="entry name" value="Integrase_recombinase_N"/>
</dbReference>
<keyword evidence="3" id="KW-1185">Reference proteome</keyword>
<evidence type="ECO:0000256" key="1">
    <source>
        <dbReference type="ARBA" id="ARBA00023125"/>
    </source>
</evidence>
<feature type="non-terminal residue" evidence="2">
    <location>
        <position position="203"/>
    </location>
</feature>
<accession>A0A9P5YR11</accession>
<dbReference type="OrthoDB" id="3254696at2759"/>